<protein>
    <submittedName>
        <fullName evidence="1">Uncharacterized protein</fullName>
    </submittedName>
</protein>
<proteinExistence type="predicted"/>
<sequence>MMQDLDPPCRALSLPVVREAPLFPDFRRQTAGGRGRRPGDFRHIAGRQARWLFRLAASIELGVDVASTPHHPLMSCSTCGRRSAPGGLESLHCASAFVMATGRDWWSRRESHCFAACKWEERSHPPGSGETCQCTSAHSESKSQTFATMLYSTVPLRCIGGLARTPPIEHARCPHRQHPGRRTGACRQQTGCLSQELSKVAMLRTTQAWTLIRPSGTRSGRSLSDTLNLVVRSSGYLSLKRFSLLSLRAIRCTGDMDVRS</sequence>
<evidence type="ECO:0000313" key="1">
    <source>
        <dbReference type="EMBL" id="KAK4093278.1"/>
    </source>
</evidence>
<evidence type="ECO:0000313" key="2">
    <source>
        <dbReference type="Proteomes" id="UP001287286"/>
    </source>
</evidence>
<organism evidence="1 2">
    <name type="scientific">Purpureocillium lilacinum</name>
    <name type="common">Paecilomyces lilacinus</name>
    <dbReference type="NCBI Taxonomy" id="33203"/>
    <lineage>
        <taxon>Eukaryota</taxon>
        <taxon>Fungi</taxon>
        <taxon>Dikarya</taxon>
        <taxon>Ascomycota</taxon>
        <taxon>Pezizomycotina</taxon>
        <taxon>Sordariomycetes</taxon>
        <taxon>Hypocreomycetidae</taxon>
        <taxon>Hypocreales</taxon>
        <taxon>Ophiocordycipitaceae</taxon>
        <taxon>Purpureocillium</taxon>
    </lineage>
</organism>
<gene>
    <name evidence="1" type="ORF">Purlil1_2435</name>
</gene>
<dbReference type="EMBL" id="JAWRVI010000006">
    <property type="protein sequence ID" value="KAK4093278.1"/>
    <property type="molecule type" value="Genomic_DNA"/>
</dbReference>
<comment type="caution">
    <text evidence="1">The sequence shown here is derived from an EMBL/GenBank/DDBJ whole genome shotgun (WGS) entry which is preliminary data.</text>
</comment>
<accession>A0ABR0CBF7</accession>
<keyword evidence="2" id="KW-1185">Reference proteome</keyword>
<dbReference type="Proteomes" id="UP001287286">
    <property type="component" value="Unassembled WGS sequence"/>
</dbReference>
<reference evidence="1 2" key="1">
    <citation type="journal article" date="2024" name="Microbiol. Resour. Announc.">
        <title>Genome annotations for the ascomycete fungi Trichoderma harzianum, Trichoderma aggressivum, and Purpureocillium lilacinum.</title>
        <authorList>
            <person name="Beijen E.P.W."/>
            <person name="Ohm R.A."/>
        </authorList>
    </citation>
    <scope>NUCLEOTIDE SEQUENCE [LARGE SCALE GENOMIC DNA]</scope>
    <source>
        <strain evidence="1 2">CBS 150709</strain>
    </source>
</reference>
<name>A0ABR0CBF7_PURLI</name>